<dbReference type="InterPro" id="IPR057246">
    <property type="entry name" value="CARBOXYPEPT_ZN_1"/>
</dbReference>
<comment type="caution">
    <text evidence="16">The sequence shown here is derived from an EMBL/GenBank/DDBJ whole genome shotgun (WGS) entry which is preliminary data.</text>
</comment>
<proteinExistence type="inferred from homology"/>
<dbReference type="Pfam" id="PF00246">
    <property type="entry name" value="Peptidase_M14"/>
    <property type="match status" value="1"/>
</dbReference>
<evidence type="ECO:0000256" key="2">
    <source>
        <dbReference type="ARBA" id="ARBA00004613"/>
    </source>
</evidence>
<reference evidence="16" key="1">
    <citation type="submission" date="2021-06" db="EMBL/GenBank/DDBJ databases">
        <authorList>
            <person name="Hodson N. C."/>
            <person name="Mongue J. A."/>
            <person name="Jaron S. K."/>
        </authorList>
    </citation>
    <scope>NUCLEOTIDE SEQUENCE</scope>
</reference>
<evidence type="ECO:0000256" key="10">
    <source>
        <dbReference type="ARBA" id="ARBA00023049"/>
    </source>
</evidence>
<dbReference type="OrthoDB" id="3626597at2759"/>
<comment type="subcellular location">
    <subcellularLocation>
        <location evidence="2">Secreted</location>
    </subcellularLocation>
</comment>
<dbReference type="GO" id="GO:0006508">
    <property type="term" value="P:proteolysis"/>
    <property type="evidence" value="ECO:0007669"/>
    <property type="project" value="UniProtKB-KW"/>
</dbReference>
<evidence type="ECO:0000256" key="6">
    <source>
        <dbReference type="ARBA" id="ARBA00022670"/>
    </source>
</evidence>
<keyword evidence="17" id="KW-1185">Reference proteome</keyword>
<dbReference type="InterPro" id="IPR057247">
    <property type="entry name" value="CARBOXYPEPT_ZN_2"/>
</dbReference>
<evidence type="ECO:0000256" key="4">
    <source>
        <dbReference type="ARBA" id="ARBA00022525"/>
    </source>
</evidence>
<dbReference type="InterPro" id="IPR003146">
    <property type="entry name" value="M14A_act_pep"/>
</dbReference>
<name>A0A8J2LDU5_9HEXA</name>
<dbReference type="CDD" id="cd03860">
    <property type="entry name" value="M14_CP_A-B_like"/>
    <property type="match status" value="1"/>
</dbReference>
<evidence type="ECO:0000256" key="11">
    <source>
        <dbReference type="ARBA" id="ARBA00023157"/>
    </source>
</evidence>
<organism evidence="16 17">
    <name type="scientific">Allacma fusca</name>
    <dbReference type="NCBI Taxonomy" id="39272"/>
    <lineage>
        <taxon>Eukaryota</taxon>
        <taxon>Metazoa</taxon>
        <taxon>Ecdysozoa</taxon>
        <taxon>Arthropoda</taxon>
        <taxon>Hexapoda</taxon>
        <taxon>Collembola</taxon>
        <taxon>Symphypleona</taxon>
        <taxon>Sminthuridae</taxon>
        <taxon>Allacma</taxon>
    </lineage>
</organism>
<evidence type="ECO:0000259" key="15">
    <source>
        <dbReference type="PROSITE" id="PS52035"/>
    </source>
</evidence>
<dbReference type="GO" id="GO:0004181">
    <property type="term" value="F:metallocarboxypeptidase activity"/>
    <property type="evidence" value="ECO:0007669"/>
    <property type="project" value="InterPro"/>
</dbReference>
<accession>A0A8J2LDU5</accession>
<dbReference type="PANTHER" id="PTHR11705">
    <property type="entry name" value="PROTEASE FAMILY M14 CARBOXYPEPTIDASE A,B"/>
    <property type="match status" value="1"/>
</dbReference>
<keyword evidence="6" id="KW-0645">Protease</keyword>
<dbReference type="InterPro" id="IPR000834">
    <property type="entry name" value="Peptidase_M14"/>
</dbReference>
<protein>
    <recommendedName>
        <fullName evidence="15">Peptidase M14 domain-containing protein</fullName>
    </recommendedName>
</protein>
<dbReference type="FunFam" id="3.40.630.10:FF:000040">
    <property type="entry name" value="zinc carboxypeptidase"/>
    <property type="match status" value="1"/>
</dbReference>
<evidence type="ECO:0000256" key="7">
    <source>
        <dbReference type="ARBA" id="ARBA00022723"/>
    </source>
</evidence>
<dbReference type="EMBL" id="CAJVCH010563856">
    <property type="protein sequence ID" value="CAG7832180.1"/>
    <property type="molecule type" value="Genomic_DNA"/>
</dbReference>
<dbReference type="GO" id="GO:0005615">
    <property type="term" value="C:extracellular space"/>
    <property type="evidence" value="ECO:0007669"/>
    <property type="project" value="TreeGrafter"/>
</dbReference>
<comment type="cofactor">
    <cofactor evidence="1">
        <name>Zn(2+)</name>
        <dbReference type="ChEBI" id="CHEBI:29105"/>
    </cofactor>
</comment>
<gene>
    <name evidence="16" type="ORF">AFUS01_LOCUS41881</name>
</gene>
<dbReference type="PROSITE" id="PS00132">
    <property type="entry name" value="CARBOXYPEPT_ZN_1"/>
    <property type="match status" value="1"/>
</dbReference>
<dbReference type="PROSITE" id="PS52035">
    <property type="entry name" value="PEPTIDASE_M14"/>
    <property type="match status" value="1"/>
</dbReference>
<keyword evidence="5" id="KW-0121">Carboxypeptidase</keyword>
<evidence type="ECO:0000256" key="5">
    <source>
        <dbReference type="ARBA" id="ARBA00022645"/>
    </source>
</evidence>
<evidence type="ECO:0000256" key="12">
    <source>
        <dbReference type="ARBA" id="ARBA00057299"/>
    </source>
</evidence>
<comment type="similarity">
    <text evidence="3 13">Belongs to the peptidase M14 family.</text>
</comment>
<feature type="active site" description="Proton donor/acceptor" evidence="13">
    <location>
        <position position="368"/>
    </location>
</feature>
<dbReference type="PROSITE" id="PS00133">
    <property type="entry name" value="CARBOXYPEPT_ZN_2"/>
    <property type="match status" value="1"/>
</dbReference>
<dbReference type="Pfam" id="PF02244">
    <property type="entry name" value="Propep_M14"/>
    <property type="match status" value="1"/>
</dbReference>
<keyword evidence="9" id="KW-0862">Zinc</keyword>
<dbReference type="GO" id="GO:0008270">
    <property type="term" value="F:zinc ion binding"/>
    <property type="evidence" value="ECO:0007669"/>
    <property type="project" value="InterPro"/>
</dbReference>
<evidence type="ECO:0000256" key="9">
    <source>
        <dbReference type="ARBA" id="ARBA00022833"/>
    </source>
</evidence>
<keyword evidence="10" id="KW-0482">Metalloprotease</keyword>
<sequence>MKSFVILCFLAFVALSTAKVNYRGYKVYRFTPNTEEHVKLLALLESVGVKFWDGPSGIGRHSDVLFAPHQQTDLLEGAMTSGMEYEEYISDVQSVMENERVAQAITPGDINWTNYFRLADIYDFLDKKAAASPYATVVTYGKSSEGRDLKLIKISKSGETRPAIFIEANIHAREWITNAVTTYIINQLLTGTLQSRLDQFDFYIVPVANPDGYEYTHTTDRAWRKTRSQVGSCRGADPNRNWDYQWMTGGSSNQPCSDTYAGSKAFSEPEARLLADYYKNIGSRVRLYFAVHSYSQLFLLPFGYTAARIPDYTRYMQVANQAAAALRAVNGISFTSGNIVDLLYPASGGSVDWVLGKYPSTRLVYAAELRDTGRYGFNLPANQIIPSALELIAALNVFLDHVRT</sequence>
<evidence type="ECO:0000313" key="17">
    <source>
        <dbReference type="Proteomes" id="UP000708208"/>
    </source>
</evidence>
<dbReference type="Proteomes" id="UP000708208">
    <property type="component" value="Unassembled WGS sequence"/>
</dbReference>
<keyword evidence="7" id="KW-0479">Metal-binding</keyword>
<evidence type="ECO:0000256" key="1">
    <source>
        <dbReference type="ARBA" id="ARBA00001947"/>
    </source>
</evidence>
<keyword evidence="14" id="KW-0732">Signal</keyword>
<feature type="chain" id="PRO_5035283934" description="Peptidase M14 domain-containing protein" evidence="14">
    <location>
        <begin position="19"/>
        <end position="404"/>
    </location>
</feature>
<evidence type="ECO:0000313" key="16">
    <source>
        <dbReference type="EMBL" id="CAG7832180.1"/>
    </source>
</evidence>
<evidence type="ECO:0000256" key="3">
    <source>
        <dbReference type="ARBA" id="ARBA00005988"/>
    </source>
</evidence>
<keyword evidence="8" id="KW-0378">Hydrolase</keyword>
<keyword evidence="11" id="KW-1015">Disulfide bond</keyword>
<dbReference type="SMART" id="SM00631">
    <property type="entry name" value="Zn_pept"/>
    <property type="match status" value="1"/>
</dbReference>
<comment type="function">
    <text evidence="12">Involved in the digestion of the blood meal.</text>
</comment>
<feature type="domain" description="Peptidase M14" evidence="15">
    <location>
        <begin position="114"/>
        <end position="402"/>
    </location>
</feature>
<evidence type="ECO:0000256" key="13">
    <source>
        <dbReference type="PROSITE-ProRule" id="PRU01379"/>
    </source>
</evidence>
<evidence type="ECO:0000256" key="14">
    <source>
        <dbReference type="SAM" id="SignalP"/>
    </source>
</evidence>
<keyword evidence="4" id="KW-0964">Secreted</keyword>
<dbReference type="PANTHER" id="PTHR11705:SF153">
    <property type="entry name" value="ZINC CARBOXYPEPTIDASE A 1-LIKE PROTEIN"/>
    <property type="match status" value="1"/>
</dbReference>
<evidence type="ECO:0000256" key="8">
    <source>
        <dbReference type="ARBA" id="ARBA00022801"/>
    </source>
</evidence>
<feature type="signal peptide" evidence="14">
    <location>
        <begin position="1"/>
        <end position="18"/>
    </location>
</feature>
<dbReference type="AlphaFoldDB" id="A0A8J2LDU5"/>